<dbReference type="PANTHER" id="PTHR12526:SF638">
    <property type="entry name" value="SPORE COAT PROTEIN SA"/>
    <property type="match status" value="1"/>
</dbReference>
<dbReference type="GO" id="GO:0016757">
    <property type="term" value="F:glycosyltransferase activity"/>
    <property type="evidence" value="ECO:0007669"/>
    <property type="project" value="UniProtKB-KW"/>
</dbReference>
<dbReference type="CDD" id="cd03801">
    <property type="entry name" value="GT4_PimA-like"/>
    <property type="match status" value="1"/>
</dbReference>
<dbReference type="EC" id="2.4.1.301" evidence="3"/>
<sequence length="363" mass="40065">MKKVLHVITDTNIGGAGRYLLNLLSAWDENRYSVTVACPAGGELEKRLKSLGVKVYPLKGGEKSFRISHVAQILGIIAREKVDLIHTHASLSGRIAGKLSGCRVVMTRHWMGKKSEMGLLRRWINRIIYRLLTDRVIAVSRAVKVSLIEIGVPAWLIKTVYNGINIPNIFENCGKLRMELNTPEGVPLLGMIARLVPEKGHEYAIKAMPEILRRFPDARLVLVGDGPSRTYLEDLCERVGVKERVIFLGFRKDVEKIAIDFDVILMPSLSEGLPLALLESMALGKPVVASEVGGIPEVIKDGINGVLVPPGDAGALAEKVVGLLISDKLRENLGKNARHTILSQFTARTMAEKTLRIYDELMK</sequence>
<dbReference type="FunCoup" id="A0A140LC14">
    <property type="interactions" value="264"/>
</dbReference>
<dbReference type="SUPFAM" id="SSF53756">
    <property type="entry name" value="UDP-Glycosyltransferase/glycogen phosphorylase"/>
    <property type="match status" value="1"/>
</dbReference>
<evidence type="ECO:0000313" key="4">
    <source>
        <dbReference type="Proteomes" id="UP000070427"/>
    </source>
</evidence>
<evidence type="ECO:0000259" key="2">
    <source>
        <dbReference type="Pfam" id="PF13439"/>
    </source>
</evidence>
<dbReference type="Pfam" id="PF00534">
    <property type="entry name" value="Glycos_transf_1"/>
    <property type="match status" value="1"/>
</dbReference>
<organism evidence="3 4">
    <name type="scientific">Fervidicola ferrireducens</name>
    <dbReference type="NCBI Taxonomy" id="520764"/>
    <lineage>
        <taxon>Bacteria</taxon>
        <taxon>Bacillati</taxon>
        <taxon>Bacillota</taxon>
        <taxon>Clostridia</taxon>
        <taxon>Thermosediminibacterales</taxon>
        <taxon>Thermosediminibacteraceae</taxon>
        <taxon>Fervidicola</taxon>
    </lineage>
</organism>
<dbReference type="EMBL" id="LOED01000005">
    <property type="protein sequence ID" value="KXG78089.1"/>
    <property type="molecule type" value="Genomic_DNA"/>
</dbReference>
<proteinExistence type="predicted"/>
<reference evidence="3 4" key="1">
    <citation type="submission" date="2015-12" db="EMBL/GenBank/DDBJ databases">
        <title>Draft genome sequnece of Fervidicola ferrireducens strain Y170.</title>
        <authorList>
            <person name="Patel B.K."/>
        </authorList>
    </citation>
    <scope>NUCLEOTIDE SEQUENCE [LARGE SCALE GENOMIC DNA]</scope>
    <source>
        <strain evidence="3 4">Y170</strain>
    </source>
</reference>
<evidence type="ECO:0000259" key="1">
    <source>
        <dbReference type="Pfam" id="PF00534"/>
    </source>
</evidence>
<feature type="domain" description="Glycosyltransferase subfamily 4-like N-terminal" evidence="2">
    <location>
        <begin position="13"/>
        <end position="165"/>
    </location>
</feature>
<feature type="domain" description="Glycosyl transferase family 1" evidence="1">
    <location>
        <begin position="177"/>
        <end position="339"/>
    </location>
</feature>
<dbReference type="AlphaFoldDB" id="A0A140LC14"/>
<dbReference type="Proteomes" id="UP000070427">
    <property type="component" value="Unassembled WGS sequence"/>
</dbReference>
<dbReference type="InParanoid" id="A0A140LC14"/>
<accession>A0A140LC14</accession>
<dbReference type="RefSeq" id="WP_066352158.1">
    <property type="nucleotide sequence ID" value="NZ_LOED01000005.1"/>
</dbReference>
<name>A0A140LC14_9FIRM</name>
<dbReference type="PANTHER" id="PTHR12526">
    <property type="entry name" value="GLYCOSYLTRANSFERASE"/>
    <property type="match status" value="1"/>
</dbReference>
<keyword evidence="3" id="KW-0808">Transferase</keyword>
<dbReference type="Gene3D" id="3.40.50.2000">
    <property type="entry name" value="Glycogen Phosphorylase B"/>
    <property type="match status" value="2"/>
</dbReference>
<dbReference type="STRING" id="520764.AN618_07080"/>
<keyword evidence="3" id="KW-0328">Glycosyltransferase</keyword>
<evidence type="ECO:0000313" key="3">
    <source>
        <dbReference type="EMBL" id="KXG78089.1"/>
    </source>
</evidence>
<keyword evidence="4" id="KW-1185">Reference proteome</keyword>
<gene>
    <name evidence="3" type="primary">kanE</name>
    <name evidence="3" type="ORF">AN618_07080</name>
</gene>
<protein>
    <submittedName>
        <fullName evidence="3">Alpha-D-kanosaminyltransferase</fullName>
        <ecNumber evidence="3">2.4.1.301</ecNumber>
    </submittedName>
</protein>
<dbReference type="InterPro" id="IPR028098">
    <property type="entry name" value="Glyco_trans_4-like_N"/>
</dbReference>
<dbReference type="InterPro" id="IPR001296">
    <property type="entry name" value="Glyco_trans_1"/>
</dbReference>
<dbReference type="Pfam" id="PF13439">
    <property type="entry name" value="Glyco_transf_4"/>
    <property type="match status" value="1"/>
</dbReference>
<dbReference type="OrthoDB" id="3199616at2"/>
<comment type="caution">
    <text evidence="3">The sequence shown here is derived from an EMBL/GenBank/DDBJ whole genome shotgun (WGS) entry which is preliminary data.</text>
</comment>